<dbReference type="SUPFAM" id="SSF101960">
    <property type="entry name" value="Stabilizer of iron transporter SufD"/>
    <property type="match status" value="1"/>
</dbReference>
<dbReference type="EMBL" id="QGLT01000002">
    <property type="protein sequence ID" value="PXZ00878.1"/>
    <property type="molecule type" value="Genomic_DNA"/>
</dbReference>
<dbReference type="InterPro" id="IPR055346">
    <property type="entry name" value="Fe-S_cluster_assembly_SufBD"/>
</dbReference>
<dbReference type="OrthoDB" id="9768262at2"/>
<dbReference type="NCBIfam" id="TIGR01981">
    <property type="entry name" value="sufD"/>
    <property type="match status" value="1"/>
</dbReference>
<sequence>MNNVTAMNKRENWLEILNRLSLSEYLQDKRNIVDKLLTLQFPTRKTEAWKYSDLKWLQKTDFSRDFVIDEAFVHRALEEILTVDLLNLPRIITYNGQYLETFSTISLHSNEFSLNKNFKSDWSIPNDDFLTALNKVVENPVLQFNCNKNFNDQTILCINLGKAETTEKLCFSPKYSFYIEKENKCSVIEINYGKGVYFANSVYEIELGRKSKLNYTIINHTLSESYNCSSNYVKLSDHACYQQFLLNKASRFSRYELNIDLVGEWSKADFDAVQILSGQQHADIASKVVHSVPHCQSNQNVKNILSDNSHGVYQGKVLVNRLAQKTDAQQQNQALLLSDKAEIDTKPELEIYADDVKCSHGAAIGALDQEQLFFLMSRGISYELAREMLINAFVNESIEKIEDTLLQNLLYYYVTAST</sequence>
<dbReference type="InterPro" id="IPR000825">
    <property type="entry name" value="SUF_FeS_clus_asmbl_SufBD_core"/>
</dbReference>
<dbReference type="PANTHER" id="PTHR43575">
    <property type="entry name" value="PROTEIN ABCI7, CHLOROPLASTIC"/>
    <property type="match status" value="1"/>
</dbReference>
<gene>
    <name evidence="2" type="primary">sufD</name>
    <name evidence="2" type="ORF">DK869_05200</name>
</gene>
<comment type="caution">
    <text evidence="2">The sequence shown here is derived from an EMBL/GenBank/DDBJ whole genome shotgun (WGS) entry which is preliminary data.</text>
</comment>
<dbReference type="InterPro" id="IPR011542">
    <property type="entry name" value="SUF_FeS_clus_asmbl_SufD"/>
</dbReference>
<evidence type="ECO:0000313" key="3">
    <source>
        <dbReference type="Proteomes" id="UP000247565"/>
    </source>
</evidence>
<name>A0A318MXM9_9PROT</name>
<accession>A0A318MXM9</accession>
<evidence type="ECO:0000259" key="1">
    <source>
        <dbReference type="Pfam" id="PF01458"/>
    </source>
</evidence>
<dbReference type="PANTHER" id="PTHR43575:SF1">
    <property type="entry name" value="PROTEIN ABCI7, CHLOROPLASTIC"/>
    <property type="match status" value="1"/>
</dbReference>
<dbReference type="Proteomes" id="UP000247565">
    <property type="component" value="Unassembled WGS sequence"/>
</dbReference>
<dbReference type="GO" id="GO:0016226">
    <property type="term" value="P:iron-sulfur cluster assembly"/>
    <property type="evidence" value="ECO:0007669"/>
    <property type="project" value="InterPro"/>
</dbReference>
<reference evidence="2 3" key="1">
    <citation type="submission" date="2018-05" db="EMBL/GenBank/DDBJ databases">
        <title>Reference genomes for bee gut microbiota database.</title>
        <authorList>
            <person name="Ellegaard K.M."/>
        </authorList>
    </citation>
    <scope>NUCLEOTIDE SEQUENCE [LARGE SCALE GENOMIC DNA]</scope>
    <source>
        <strain evidence="2 3">ESL0284</strain>
    </source>
</reference>
<dbReference type="AlphaFoldDB" id="A0A318MXM9"/>
<organism evidence="2 3">
    <name type="scientific">Commensalibacter melissae</name>
    <dbReference type="NCBI Taxonomy" id="2070537"/>
    <lineage>
        <taxon>Bacteria</taxon>
        <taxon>Pseudomonadati</taxon>
        <taxon>Pseudomonadota</taxon>
        <taxon>Alphaproteobacteria</taxon>
        <taxon>Acetobacterales</taxon>
        <taxon>Acetobacteraceae</taxon>
    </lineage>
</organism>
<dbReference type="RefSeq" id="WP_110439018.1">
    <property type="nucleotide sequence ID" value="NZ_CP046393.1"/>
</dbReference>
<protein>
    <submittedName>
        <fullName evidence="2">Fe-S cluster assembly protein SufD</fullName>
    </submittedName>
</protein>
<feature type="domain" description="SUF system FeS cluster assembly SufBD core" evidence="1">
    <location>
        <begin position="174"/>
        <end position="393"/>
    </location>
</feature>
<proteinExistence type="predicted"/>
<dbReference type="Pfam" id="PF01458">
    <property type="entry name" value="SUFBD_core"/>
    <property type="match status" value="1"/>
</dbReference>
<keyword evidence="3" id="KW-1185">Reference proteome</keyword>
<evidence type="ECO:0000313" key="2">
    <source>
        <dbReference type="EMBL" id="PXZ00878.1"/>
    </source>
</evidence>
<dbReference type="InterPro" id="IPR037284">
    <property type="entry name" value="SUF_FeS_clus_asmbl_SufBD_sf"/>
</dbReference>